<comment type="caution">
    <text evidence="1">The sequence shown here is derived from an EMBL/GenBank/DDBJ whole genome shotgun (WGS) entry which is preliminary data.</text>
</comment>
<dbReference type="AlphaFoldDB" id="A0AAV1Q2Y8"/>
<accession>A0AAV1Q2Y8</accession>
<dbReference type="Proteomes" id="UP001314229">
    <property type="component" value="Unassembled WGS sequence"/>
</dbReference>
<keyword evidence="2" id="KW-1185">Reference proteome</keyword>
<name>A0AAV1Q2Y8_SCOSC</name>
<evidence type="ECO:0008006" key="3">
    <source>
        <dbReference type="Google" id="ProtNLM"/>
    </source>
</evidence>
<reference evidence="1 2" key="1">
    <citation type="submission" date="2024-01" db="EMBL/GenBank/DDBJ databases">
        <authorList>
            <person name="Alioto T."/>
            <person name="Alioto T."/>
            <person name="Gomez Garrido J."/>
        </authorList>
    </citation>
    <scope>NUCLEOTIDE SEQUENCE [LARGE SCALE GENOMIC DNA]</scope>
</reference>
<proteinExistence type="predicted"/>
<sequence length="65" mass="6871">MILLLVVNGAVNASTELLRSPSAPFRHFFFLPSSSSPPPVLVPSPPLPGNLRASLSMLGASRQTE</sequence>
<evidence type="ECO:0000313" key="1">
    <source>
        <dbReference type="EMBL" id="CAK6977785.1"/>
    </source>
</evidence>
<evidence type="ECO:0000313" key="2">
    <source>
        <dbReference type="Proteomes" id="UP001314229"/>
    </source>
</evidence>
<organism evidence="1 2">
    <name type="scientific">Scomber scombrus</name>
    <name type="common">Atlantic mackerel</name>
    <name type="synonym">Scomber vernalis</name>
    <dbReference type="NCBI Taxonomy" id="13677"/>
    <lineage>
        <taxon>Eukaryota</taxon>
        <taxon>Metazoa</taxon>
        <taxon>Chordata</taxon>
        <taxon>Craniata</taxon>
        <taxon>Vertebrata</taxon>
        <taxon>Euteleostomi</taxon>
        <taxon>Actinopterygii</taxon>
        <taxon>Neopterygii</taxon>
        <taxon>Teleostei</taxon>
        <taxon>Neoteleostei</taxon>
        <taxon>Acanthomorphata</taxon>
        <taxon>Pelagiaria</taxon>
        <taxon>Scombriformes</taxon>
        <taxon>Scombridae</taxon>
        <taxon>Scomber</taxon>
    </lineage>
</organism>
<dbReference type="EMBL" id="CAWUFR010000431">
    <property type="protein sequence ID" value="CAK6977785.1"/>
    <property type="molecule type" value="Genomic_DNA"/>
</dbReference>
<gene>
    <name evidence="1" type="ORF">FSCOSCO3_A014874</name>
</gene>
<protein>
    <recommendedName>
        <fullName evidence="3">Secreted protein</fullName>
    </recommendedName>
</protein>